<feature type="domain" description="N,N-dimethylformamidase beta subunit-like C-terminal" evidence="2">
    <location>
        <begin position="151"/>
        <end position="342"/>
    </location>
</feature>
<dbReference type="Pfam" id="PF20254">
    <property type="entry name" value="DMFA2_C"/>
    <property type="match status" value="1"/>
</dbReference>
<comment type="caution">
    <text evidence="3">The sequence shown here is derived from an EMBL/GenBank/DDBJ whole genome shotgun (WGS) entry which is preliminary data.</text>
</comment>
<feature type="region of interest" description="Disordered" evidence="1">
    <location>
        <begin position="1"/>
        <end position="21"/>
    </location>
</feature>
<evidence type="ECO:0000313" key="3">
    <source>
        <dbReference type="EMBL" id="NUW31352.1"/>
    </source>
</evidence>
<feature type="region of interest" description="Disordered" evidence="1">
    <location>
        <begin position="44"/>
        <end position="103"/>
    </location>
</feature>
<name>A0A7Y6M1R7_9ACTN</name>
<accession>A0A7Y6M1R7</accession>
<keyword evidence="4" id="KW-1185">Reference proteome</keyword>
<feature type="compositionally biased region" description="Pro residues" evidence="1">
    <location>
        <begin position="50"/>
        <end position="62"/>
    </location>
</feature>
<organism evidence="3 4">
    <name type="scientific">Nonomuraea montanisoli</name>
    <dbReference type="NCBI Taxonomy" id="2741721"/>
    <lineage>
        <taxon>Bacteria</taxon>
        <taxon>Bacillati</taxon>
        <taxon>Actinomycetota</taxon>
        <taxon>Actinomycetes</taxon>
        <taxon>Streptosporangiales</taxon>
        <taxon>Streptosporangiaceae</taxon>
        <taxon>Nonomuraea</taxon>
    </lineage>
</organism>
<dbReference type="AlphaFoldDB" id="A0A7Y6M1R7"/>
<evidence type="ECO:0000313" key="4">
    <source>
        <dbReference type="Proteomes" id="UP000586042"/>
    </source>
</evidence>
<dbReference type="EMBL" id="JABWGN010000003">
    <property type="protein sequence ID" value="NUW31352.1"/>
    <property type="molecule type" value="Genomic_DNA"/>
</dbReference>
<protein>
    <recommendedName>
        <fullName evidence="2">N,N-dimethylformamidase beta subunit-like C-terminal domain-containing protein</fullName>
    </recommendedName>
</protein>
<proteinExistence type="predicted"/>
<evidence type="ECO:0000256" key="1">
    <source>
        <dbReference type="SAM" id="MobiDB-lite"/>
    </source>
</evidence>
<dbReference type="RefSeq" id="WP_175588818.1">
    <property type="nucleotide sequence ID" value="NZ_JABWGN010000003.1"/>
</dbReference>
<reference evidence="3 4" key="1">
    <citation type="submission" date="2020-06" db="EMBL/GenBank/DDBJ databases">
        <title>Nonomuraea sp. SMC257, a novel actinomycete isolated from soil.</title>
        <authorList>
            <person name="Chanama M."/>
        </authorList>
    </citation>
    <scope>NUCLEOTIDE SEQUENCE [LARGE SCALE GENOMIC DNA]</scope>
    <source>
        <strain evidence="3 4">SMC257</strain>
    </source>
</reference>
<sequence length="408" mass="42084">MRTSPGASAPSSRRVPPRPSRALRLPAAGLALALALAPVAGCGAAAVPPGSRPTPAAAPPPTAAGTAPPGAAASGPGPGEGAMADKGADPGTGAGAAGPVPGRRQVRRAAWRVGAQGGEHEIEGYADRVSVLPGERFRLLVSTTAPAFTARAFRMGVRPELVWRSGNVPGARQAEPLTVGGMVTAAHWKPSLTVDTTGWREGAYLVRLDASTGGGRYVPITVRSSSARGRVVLVNAVTTWQAHNRWGGRDLAEGGTQAPKVTFDRPYDGTGADFFTAYERRAVAMAERSGAPLAYLTSVDLTPGALRGALAVVSPGWDAYWSPEMRAALTRAGQDGADLAFLHPGPGRTRIGLYGRLIRCEGPCPRWETPGPPRTSLGLHALLRRITRSPAPSPRLLPAPASTPLAPA</sequence>
<gene>
    <name evidence="3" type="ORF">HTZ77_07930</name>
</gene>
<feature type="compositionally biased region" description="Low complexity" evidence="1">
    <location>
        <begin position="63"/>
        <end position="75"/>
    </location>
</feature>
<dbReference type="Proteomes" id="UP000586042">
    <property type="component" value="Unassembled WGS sequence"/>
</dbReference>
<dbReference type="InterPro" id="IPR046540">
    <property type="entry name" value="DMFA2_C"/>
</dbReference>
<evidence type="ECO:0000259" key="2">
    <source>
        <dbReference type="Pfam" id="PF20254"/>
    </source>
</evidence>